<protein>
    <submittedName>
        <fullName evidence="1">Uncharacterized protein</fullName>
    </submittedName>
</protein>
<name>A0A1J5P7C4_9ZZZZ</name>
<proteinExistence type="predicted"/>
<sequence>MQTHQSMGVVNQGFPPADDGASTDTQLFMQFALQRLLHRFTGFELSTGKLPVAGIDLARGT</sequence>
<evidence type="ECO:0000313" key="1">
    <source>
        <dbReference type="EMBL" id="OIQ67489.1"/>
    </source>
</evidence>
<comment type="caution">
    <text evidence="1">The sequence shown here is derived from an EMBL/GenBank/DDBJ whole genome shotgun (WGS) entry which is preliminary data.</text>
</comment>
<reference evidence="1" key="1">
    <citation type="submission" date="2016-10" db="EMBL/GenBank/DDBJ databases">
        <title>Sequence of Gallionella enrichment culture.</title>
        <authorList>
            <person name="Poehlein A."/>
            <person name="Muehling M."/>
            <person name="Daniel R."/>
        </authorList>
    </citation>
    <scope>NUCLEOTIDE SEQUENCE</scope>
</reference>
<dbReference type="AlphaFoldDB" id="A0A1J5P7C4"/>
<dbReference type="EMBL" id="MLJW01005894">
    <property type="protein sequence ID" value="OIQ67489.1"/>
    <property type="molecule type" value="Genomic_DNA"/>
</dbReference>
<gene>
    <name evidence="1" type="ORF">GALL_509330</name>
</gene>
<accession>A0A1J5P7C4</accession>
<organism evidence="1">
    <name type="scientific">mine drainage metagenome</name>
    <dbReference type="NCBI Taxonomy" id="410659"/>
    <lineage>
        <taxon>unclassified sequences</taxon>
        <taxon>metagenomes</taxon>
        <taxon>ecological metagenomes</taxon>
    </lineage>
</organism>